<sequence>MLLSKQDVNMTGTGVSLAAIHISSLMLLQNRTCIDSTGSLFSAIYVATSIMLLQNGTLITSALESLALNLVFPLPCCFKTEYAGLRSLLHVHLPSCLAKGRMLMQAGLSHCTSNNS</sequence>
<evidence type="ECO:0000313" key="1">
    <source>
        <dbReference type="EMBL" id="GBM76064.1"/>
    </source>
</evidence>
<dbReference type="EMBL" id="BGPR01002596">
    <property type="protein sequence ID" value="GBM76064.1"/>
    <property type="molecule type" value="Genomic_DNA"/>
</dbReference>
<proteinExistence type="predicted"/>
<dbReference type="AlphaFoldDB" id="A0A4Y2IEI8"/>
<name>A0A4Y2IEI8_ARAVE</name>
<reference evidence="1 2" key="1">
    <citation type="journal article" date="2019" name="Sci. Rep.">
        <title>Orb-weaving spider Araneus ventricosus genome elucidates the spidroin gene catalogue.</title>
        <authorList>
            <person name="Kono N."/>
            <person name="Nakamura H."/>
            <person name="Ohtoshi R."/>
            <person name="Moran D.A.P."/>
            <person name="Shinohara A."/>
            <person name="Yoshida Y."/>
            <person name="Fujiwara M."/>
            <person name="Mori M."/>
            <person name="Tomita M."/>
            <person name="Arakawa K."/>
        </authorList>
    </citation>
    <scope>NUCLEOTIDE SEQUENCE [LARGE SCALE GENOMIC DNA]</scope>
</reference>
<gene>
    <name evidence="1" type="ORF">AVEN_167485_1</name>
</gene>
<evidence type="ECO:0000313" key="2">
    <source>
        <dbReference type="Proteomes" id="UP000499080"/>
    </source>
</evidence>
<organism evidence="1 2">
    <name type="scientific">Araneus ventricosus</name>
    <name type="common">Orbweaver spider</name>
    <name type="synonym">Epeira ventricosa</name>
    <dbReference type="NCBI Taxonomy" id="182803"/>
    <lineage>
        <taxon>Eukaryota</taxon>
        <taxon>Metazoa</taxon>
        <taxon>Ecdysozoa</taxon>
        <taxon>Arthropoda</taxon>
        <taxon>Chelicerata</taxon>
        <taxon>Arachnida</taxon>
        <taxon>Araneae</taxon>
        <taxon>Araneomorphae</taxon>
        <taxon>Entelegynae</taxon>
        <taxon>Araneoidea</taxon>
        <taxon>Araneidae</taxon>
        <taxon>Araneus</taxon>
    </lineage>
</organism>
<keyword evidence="2" id="KW-1185">Reference proteome</keyword>
<comment type="caution">
    <text evidence="1">The sequence shown here is derived from an EMBL/GenBank/DDBJ whole genome shotgun (WGS) entry which is preliminary data.</text>
</comment>
<accession>A0A4Y2IEI8</accession>
<protein>
    <submittedName>
        <fullName evidence="1">Uncharacterized protein</fullName>
    </submittedName>
</protein>
<dbReference type="Proteomes" id="UP000499080">
    <property type="component" value="Unassembled WGS sequence"/>
</dbReference>